<dbReference type="Proteomes" id="UP000250169">
    <property type="component" value="Unassembled WGS sequence"/>
</dbReference>
<dbReference type="RefSeq" id="WP_111972652.1">
    <property type="nucleotide sequence ID" value="NZ_UAVS01000005.1"/>
</dbReference>
<dbReference type="AlphaFoldDB" id="A0A2X2T0I7"/>
<sequence length="610" mass="73078">MSEEKNTLAIEDNREDNRLEDASLVNYEAMSLNELTKELKELLQTEKTQAIKKQVDAIRYEFDKKYDALVEEKKEEFIADGGELYNFSYEIPVYREFYTAFNDYREKRNQYYKEIEKTYKENLAKRREIIEELKSLLNAEEHLGTTFKQFQQLQERWRKAGAVSNADYEDLWNTYHHHVENFYDFIHLSKDLRDIDFKRNLEEKLKIIERAEALAQDDVDALIASRELQVLHRVWKEEIGPVDKEHRESIWQRFSELTKKIHDKRQYYLKNLDKIYEENAVKKQGIIERIKKLGEKEPTTHSAWKQLSKQVEDLRQSFLNVGKVPLQQADEVWKSFNIALRAFNKKKNQFYKTLKKEQQENLTKKLALLEIAKANQNSTDWETTTELMKNIQREWKEIGSVPLRNTEKIWKEFKRACDTYFSRFAETIQHSKNKESDALEQKKAFLDKLKEYQLGTDRDKEIATLQNFVNEWNAIGNTHHSKRTIDIKFHKIIDALYKKLNFDKQEIELIKYNNKLERLINDDNENSLNNEVIFVRRRIDELKSEILQLENNLAFFGNIDEKNPLVRDVIKNINNQKEALKTWENKLRELKHLQKTQLAEASEEKIEEKE</sequence>
<name>A0A2X2T0I7_CAPOC</name>
<reference evidence="2 3" key="1">
    <citation type="submission" date="2018-06" db="EMBL/GenBank/DDBJ databases">
        <authorList>
            <consortium name="Pathogen Informatics"/>
            <person name="Doyle S."/>
        </authorList>
    </citation>
    <scope>NUCLEOTIDE SEQUENCE [LARGE SCALE GENOMIC DNA]</scope>
    <source>
        <strain evidence="2 3">NCTC11545</strain>
    </source>
</reference>
<dbReference type="EMBL" id="UAVS01000005">
    <property type="protein sequence ID" value="SQA93963.1"/>
    <property type="molecule type" value="Genomic_DNA"/>
</dbReference>
<proteinExistence type="predicted"/>
<dbReference type="InterPro" id="IPR007139">
    <property type="entry name" value="DUF349"/>
</dbReference>
<organism evidence="2 3">
    <name type="scientific">Capnocytophaga ochracea</name>
    <dbReference type="NCBI Taxonomy" id="1018"/>
    <lineage>
        <taxon>Bacteria</taxon>
        <taxon>Pseudomonadati</taxon>
        <taxon>Bacteroidota</taxon>
        <taxon>Flavobacteriia</taxon>
        <taxon>Flavobacteriales</taxon>
        <taxon>Flavobacteriaceae</taxon>
        <taxon>Capnocytophaga</taxon>
    </lineage>
</organism>
<gene>
    <name evidence="2" type="ORF">NCTC11545_01342</name>
</gene>
<protein>
    <submittedName>
        <fullName evidence="2">Domain of Uncharacterized Function (DUF349)</fullName>
    </submittedName>
</protein>
<evidence type="ECO:0000256" key="1">
    <source>
        <dbReference type="SAM" id="Coils"/>
    </source>
</evidence>
<evidence type="ECO:0000313" key="2">
    <source>
        <dbReference type="EMBL" id="SQA93963.1"/>
    </source>
</evidence>
<feature type="coiled-coil region" evidence="1">
    <location>
        <begin position="502"/>
        <end position="593"/>
    </location>
</feature>
<accession>A0A2X2T0I7</accession>
<keyword evidence="1" id="KW-0175">Coiled coil</keyword>
<evidence type="ECO:0000313" key="3">
    <source>
        <dbReference type="Proteomes" id="UP000250169"/>
    </source>
</evidence>
<dbReference type="Pfam" id="PF03993">
    <property type="entry name" value="DUF349"/>
    <property type="match status" value="5"/>
</dbReference>